<evidence type="ECO:0000256" key="3">
    <source>
        <dbReference type="ARBA" id="ARBA00023163"/>
    </source>
</evidence>
<evidence type="ECO:0000256" key="2">
    <source>
        <dbReference type="ARBA" id="ARBA00023125"/>
    </source>
</evidence>
<evidence type="ECO:0000313" key="6">
    <source>
        <dbReference type="Proteomes" id="UP000641588"/>
    </source>
</evidence>
<dbReference type="PROSITE" id="PS01124">
    <property type="entry name" value="HTH_ARAC_FAMILY_2"/>
    <property type="match status" value="1"/>
</dbReference>
<accession>A0A972K2X8</accession>
<keyword evidence="1" id="KW-0805">Transcription regulation</keyword>
<dbReference type="Pfam" id="PF12833">
    <property type="entry name" value="HTH_18"/>
    <property type="match status" value="1"/>
</dbReference>
<dbReference type="InterPro" id="IPR020449">
    <property type="entry name" value="Tscrpt_reg_AraC-type_HTH"/>
</dbReference>
<dbReference type="Proteomes" id="UP000641588">
    <property type="component" value="Unassembled WGS sequence"/>
</dbReference>
<keyword evidence="2" id="KW-0238">DNA-binding</keyword>
<keyword evidence="6" id="KW-1185">Reference proteome</keyword>
<dbReference type="InterPro" id="IPR009057">
    <property type="entry name" value="Homeodomain-like_sf"/>
</dbReference>
<dbReference type="Gene3D" id="1.10.10.60">
    <property type="entry name" value="Homeodomain-like"/>
    <property type="match status" value="2"/>
</dbReference>
<dbReference type="GO" id="GO:0003700">
    <property type="term" value="F:DNA-binding transcription factor activity"/>
    <property type="evidence" value="ECO:0007669"/>
    <property type="project" value="InterPro"/>
</dbReference>
<dbReference type="InterPro" id="IPR018060">
    <property type="entry name" value="HTH_AraC"/>
</dbReference>
<evidence type="ECO:0000256" key="1">
    <source>
        <dbReference type="ARBA" id="ARBA00023015"/>
    </source>
</evidence>
<dbReference type="PANTHER" id="PTHR43280">
    <property type="entry name" value="ARAC-FAMILY TRANSCRIPTIONAL REGULATOR"/>
    <property type="match status" value="1"/>
</dbReference>
<gene>
    <name evidence="5" type="ORF">GC093_24675</name>
</gene>
<dbReference type="SUPFAM" id="SSF46689">
    <property type="entry name" value="Homeodomain-like"/>
    <property type="match status" value="1"/>
</dbReference>
<dbReference type="EMBL" id="WHOD01000097">
    <property type="protein sequence ID" value="NOU96385.1"/>
    <property type="molecule type" value="Genomic_DNA"/>
</dbReference>
<reference evidence="5" key="1">
    <citation type="submission" date="2019-10" db="EMBL/GenBank/DDBJ databases">
        <title>Description of Paenibacillus glebae sp. nov.</title>
        <authorList>
            <person name="Carlier A."/>
            <person name="Qi S."/>
        </authorList>
    </citation>
    <scope>NUCLEOTIDE SEQUENCE</scope>
    <source>
        <strain evidence="5">LMG 31456</strain>
    </source>
</reference>
<keyword evidence="3" id="KW-0804">Transcription</keyword>
<feature type="domain" description="HTH araC/xylS-type" evidence="4">
    <location>
        <begin position="1"/>
        <end position="83"/>
    </location>
</feature>
<name>A0A972K2X8_9BACL</name>
<dbReference type="SMART" id="SM00342">
    <property type="entry name" value="HTH_ARAC"/>
    <property type="match status" value="1"/>
</dbReference>
<dbReference type="GO" id="GO:0043565">
    <property type="term" value="F:sequence-specific DNA binding"/>
    <property type="evidence" value="ECO:0007669"/>
    <property type="project" value="InterPro"/>
</dbReference>
<evidence type="ECO:0000313" key="5">
    <source>
        <dbReference type="EMBL" id="NOU96385.1"/>
    </source>
</evidence>
<organism evidence="5 6">
    <name type="scientific">Paenibacillus foliorum</name>
    <dbReference type="NCBI Taxonomy" id="2654974"/>
    <lineage>
        <taxon>Bacteria</taxon>
        <taxon>Bacillati</taxon>
        <taxon>Bacillota</taxon>
        <taxon>Bacilli</taxon>
        <taxon>Bacillales</taxon>
        <taxon>Paenibacillaceae</taxon>
        <taxon>Paenibacillus</taxon>
    </lineage>
</organism>
<comment type="caution">
    <text evidence="5">The sequence shown here is derived from an EMBL/GenBank/DDBJ whole genome shotgun (WGS) entry which is preliminary data.</text>
</comment>
<dbReference type="PRINTS" id="PR00032">
    <property type="entry name" value="HTHARAC"/>
</dbReference>
<evidence type="ECO:0000259" key="4">
    <source>
        <dbReference type="PROSITE" id="PS01124"/>
    </source>
</evidence>
<sequence length="86" mass="9959">MQEVANHVNVSPGYLGTMFKKVGNRLFTDYLLETRMKAALNLLSREDYKSYEIAEKVGFSNPQYFSVCFKKYTGVSPSEYRRKDSD</sequence>
<dbReference type="PANTHER" id="PTHR43280:SF28">
    <property type="entry name" value="HTH-TYPE TRANSCRIPTIONAL ACTIVATOR RHAS"/>
    <property type="match status" value="1"/>
</dbReference>
<dbReference type="AlphaFoldDB" id="A0A972K2X8"/>
<proteinExistence type="predicted"/>
<dbReference type="RefSeq" id="WP_171654621.1">
    <property type="nucleotide sequence ID" value="NZ_WHOD01000097.1"/>
</dbReference>
<protein>
    <submittedName>
        <fullName evidence="5">Helix-turn-helix domain-containing protein</fullName>
    </submittedName>
</protein>